<dbReference type="Pfam" id="PF00005">
    <property type="entry name" value="ABC_tran"/>
    <property type="match status" value="1"/>
</dbReference>
<dbReference type="PANTHER" id="PTHR42939:SF3">
    <property type="entry name" value="ABC TRANSPORTER ATP-BINDING COMPONENT"/>
    <property type="match status" value="1"/>
</dbReference>
<dbReference type="SUPFAM" id="SSF52540">
    <property type="entry name" value="P-loop containing nucleoside triphosphate hydrolases"/>
    <property type="match status" value="1"/>
</dbReference>
<keyword evidence="6" id="KW-1185">Reference proteome</keyword>
<evidence type="ECO:0000256" key="2">
    <source>
        <dbReference type="ARBA" id="ARBA00022741"/>
    </source>
</evidence>
<dbReference type="SMART" id="SM00382">
    <property type="entry name" value="AAA"/>
    <property type="match status" value="1"/>
</dbReference>
<evidence type="ECO:0000256" key="3">
    <source>
        <dbReference type="ARBA" id="ARBA00022840"/>
    </source>
</evidence>
<dbReference type="GO" id="GO:0016887">
    <property type="term" value="F:ATP hydrolysis activity"/>
    <property type="evidence" value="ECO:0007669"/>
    <property type="project" value="InterPro"/>
</dbReference>
<dbReference type="AlphaFoldDB" id="A0A3E3K5T3"/>
<evidence type="ECO:0000256" key="1">
    <source>
        <dbReference type="ARBA" id="ARBA00022448"/>
    </source>
</evidence>
<feature type="domain" description="ABC transporter" evidence="4">
    <location>
        <begin position="2"/>
        <end position="227"/>
    </location>
</feature>
<organism evidence="5 6">
    <name type="scientific">Sellimonas intestinalis</name>
    <dbReference type="NCBI Taxonomy" id="1653434"/>
    <lineage>
        <taxon>Bacteria</taxon>
        <taxon>Bacillati</taxon>
        <taxon>Bacillota</taxon>
        <taxon>Clostridia</taxon>
        <taxon>Lachnospirales</taxon>
        <taxon>Lachnospiraceae</taxon>
        <taxon>Sellimonas</taxon>
    </lineage>
</organism>
<dbReference type="GO" id="GO:0005524">
    <property type="term" value="F:ATP binding"/>
    <property type="evidence" value="ECO:0007669"/>
    <property type="project" value="UniProtKB-KW"/>
</dbReference>
<dbReference type="Gene3D" id="3.40.50.300">
    <property type="entry name" value="P-loop containing nucleotide triphosphate hydrolases"/>
    <property type="match status" value="1"/>
</dbReference>
<accession>A0A3E3K5T3</accession>
<evidence type="ECO:0000313" key="5">
    <source>
        <dbReference type="EMBL" id="RGE90036.1"/>
    </source>
</evidence>
<evidence type="ECO:0000313" key="6">
    <source>
        <dbReference type="Proteomes" id="UP000261080"/>
    </source>
</evidence>
<dbReference type="OrthoDB" id="9804819at2"/>
<keyword evidence="3 5" id="KW-0067">ATP-binding</keyword>
<reference evidence="5 6" key="1">
    <citation type="submission" date="2018-08" db="EMBL/GenBank/DDBJ databases">
        <title>A genome reference for cultivated species of the human gut microbiota.</title>
        <authorList>
            <person name="Zou Y."/>
            <person name="Xue W."/>
            <person name="Luo G."/>
        </authorList>
    </citation>
    <scope>NUCLEOTIDE SEQUENCE [LARGE SCALE GENOMIC DNA]</scope>
    <source>
        <strain evidence="5 6">AF37-2AT</strain>
    </source>
</reference>
<gene>
    <name evidence="5" type="ORF">DW016_01910</name>
</gene>
<dbReference type="CDD" id="cd03230">
    <property type="entry name" value="ABC_DR_subfamily_A"/>
    <property type="match status" value="1"/>
</dbReference>
<dbReference type="InterPro" id="IPR027417">
    <property type="entry name" value="P-loop_NTPase"/>
</dbReference>
<evidence type="ECO:0000259" key="4">
    <source>
        <dbReference type="PROSITE" id="PS50893"/>
    </source>
</evidence>
<keyword evidence="1" id="KW-0813">Transport</keyword>
<dbReference type="Proteomes" id="UP000261080">
    <property type="component" value="Unassembled WGS sequence"/>
</dbReference>
<dbReference type="RefSeq" id="WP_024732542.1">
    <property type="nucleotide sequence ID" value="NZ_BAABYU010000001.1"/>
</dbReference>
<name>A0A3E3K5T3_9FIRM</name>
<comment type="caution">
    <text evidence="5">The sequence shown here is derived from an EMBL/GenBank/DDBJ whole genome shotgun (WGS) entry which is preliminary data.</text>
</comment>
<dbReference type="InterPro" id="IPR051782">
    <property type="entry name" value="ABC_Transporter_VariousFunc"/>
</dbReference>
<dbReference type="GeneID" id="97192687"/>
<dbReference type="PANTHER" id="PTHR42939">
    <property type="entry name" value="ABC TRANSPORTER ATP-BINDING PROTEIN ALBC-RELATED"/>
    <property type="match status" value="1"/>
</dbReference>
<dbReference type="InterPro" id="IPR003593">
    <property type="entry name" value="AAA+_ATPase"/>
</dbReference>
<proteinExistence type="predicted"/>
<protein>
    <submittedName>
        <fullName evidence="5">ABC transporter ATP-binding protein</fullName>
    </submittedName>
</protein>
<keyword evidence="2" id="KW-0547">Nucleotide-binding</keyword>
<sequence length="283" mass="32192">MIKVNQIEKNYGKFHLNCTMEVPDGCVTGLIGENGAGKSTVFKAIENLIFLDGGSIEVFGKPHTELNAKDREQIAIVLSDATFSNVYTIKDVARIMGSVYPDFDKKKFMGLVERFRLPKNQKVKEFSTGMKAKLKLFLALCHKARLLILDEPTAGMDVVARDEVLTLLREYMEEDEHRSILISSHISGDLEGFCDEIYMIHEGKIILHEDTDQLLGTYGVLKMTEEQYRKIDHSHLLRRRKEIYGYSCLTDEIHYYAENYPGITVEKGSIDEIIMLMVKGEAV</sequence>
<dbReference type="InterPro" id="IPR003439">
    <property type="entry name" value="ABC_transporter-like_ATP-bd"/>
</dbReference>
<dbReference type="EMBL" id="QVLX01000001">
    <property type="protein sequence ID" value="RGE90036.1"/>
    <property type="molecule type" value="Genomic_DNA"/>
</dbReference>
<dbReference type="PROSITE" id="PS50893">
    <property type="entry name" value="ABC_TRANSPORTER_2"/>
    <property type="match status" value="1"/>
</dbReference>